<comment type="caution">
    <text evidence="1">The sequence shown here is derived from an EMBL/GenBank/DDBJ whole genome shotgun (WGS) entry which is preliminary data.</text>
</comment>
<accession>A0A5J4X197</accession>
<evidence type="ECO:0000313" key="1">
    <source>
        <dbReference type="EMBL" id="KAA6400536.1"/>
    </source>
</evidence>
<dbReference type="Proteomes" id="UP000324800">
    <property type="component" value="Unassembled WGS sequence"/>
</dbReference>
<dbReference type="EMBL" id="SNRW01000546">
    <property type="protein sequence ID" value="KAA6400536.1"/>
    <property type="molecule type" value="Genomic_DNA"/>
</dbReference>
<dbReference type="AlphaFoldDB" id="A0A5J4X197"/>
<evidence type="ECO:0000313" key="2">
    <source>
        <dbReference type="Proteomes" id="UP000324800"/>
    </source>
</evidence>
<reference evidence="1 2" key="1">
    <citation type="submission" date="2019-03" db="EMBL/GenBank/DDBJ databases">
        <title>Single cell metagenomics reveals metabolic interactions within the superorganism composed of flagellate Streblomastix strix and complex community of Bacteroidetes bacteria on its surface.</title>
        <authorList>
            <person name="Treitli S.C."/>
            <person name="Kolisko M."/>
            <person name="Husnik F."/>
            <person name="Keeling P."/>
            <person name="Hampl V."/>
        </authorList>
    </citation>
    <scope>NUCLEOTIDE SEQUENCE [LARGE SCALE GENOMIC DNA]</scope>
    <source>
        <strain evidence="1">ST1C</strain>
    </source>
</reference>
<name>A0A5J4X197_9EUKA</name>
<gene>
    <name evidence="1" type="ORF">EZS28_003943</name>
</gene>
<protein>
    <submittedName>
        <fullName evidence="1">Uncharacterized protein</fullName>
    </submittedName>
</protein>
<organism evidence="1 2">
    <name type="scientific">Streblomastix strix</name>
    <dbReference type="NCBI Taxonomy" id="222440"/>
    <lineage>
        <taxon>Eukaryota</taxon>
        <taxon>Metamonada</taxon>
        <taxon>Preaxostyla</taxon>
        <taxon>Oxymonadida</taxon>
        <taxon>Streblomastigidae</taxon>
        <taxon>Streblomastix</taxon>
    </lineage>
</organism>
<sequence>MILLVVVTRRICPSTLQSPLSSLIEQSIILSIIKVKRSAKYVGLFELLHPNQSLYCGTVNLIILSRSIFYSDLSSLNICYSSITNELAPRSDCANTLVHYSRQDPTNVKWIGRSVGFAPMYETSGRVHLIN</sequence>
<proteinExistence type="predicted"/>